<dbReference type="AlphaFoldDB" id="A0A0B4S1E4"/>
<feature type="transmembrane region" description="Helical" evidence="1">
    <location>
        <begin position="37"/>
        <end position="54"/>
    </location>
</feature>
<evidence type="ECO:0000313" key="3">
    <source>
        <dbReference type="Proteomes" id="UP000031386"/>
    </source>
</evidence>
<feature type="transmembrane region" description="Helical" evidence="1">
    <location>
        <begin position="110"/>
        <end position="132"/>
    </location>
</feature>
<keyword evidence="3" id="KW-1185">Reference proteome</keyword>
<feature type="transmembrane region" description="Helical" evidence="1">
    <location>
        <begin position="61"/>
        <end position="78"/>
    </location>
</feature>
<dbReference type="OrthoDB" id="9781459at2"/>
<sequence length="191" mass="20721">MKIKDLVLVAILGALNLVVSMIITFALFPLGPYAHCISPGIAGLFAGTVFVFMCNKVGKKGSFLLFSGVYLIAMAGAGFYLPWIISYTVSFIIGEVILSYMGYQNKIAQFIAFGLIQVGSECGQIIPVNFFLESFKKTWVGKNGVTESAINEMIKFSTGTYGLINLLIVFILGGLGVVIGNKILKKHFKKI</sequence>
<organism evidence="2 3">
    <name type="scientific">Parvimonas micra</name>
    <dbReference type="NCBI Taxonomy" id="33033"/>
    <lineage>
        <taxon>Bacteria</taxon>
        <taxon>Bacillati</taxon>
        <taxon>Bacillota</taxon>
        <taxon>Tissierellia</taxon>
        <taxon>Tissierellales</taxon>
        <taxon>Peptoniphilaceae</taxon>
        <taxon>Parvimonas</taxon>
    </lineage>
</organism>
<keyword evidence="1" id="KW-1133">Transmembrane helix</keyword>
<gene>
    <name evidence="2" type="ORF">NW74_04560</name>
</gene>
<dbReference type="STRING" id="33033.NW74_04560"/>
<protein>
    <recommendedName>
        <fullName evidence="4">Trep_Strep domain-containing protein</fullName>
    </recommendedName>
</protein>
<evidence type="ECO:0000256" key="1">
    <source>
        <dbReference type="SAM" id="Phobius"/>
    </source>
</evidence>
<accession>A0A0B4S1E4</accession>
<dbReference type="Pfam" id="PF09605">
    <property type="entry name" value="Trep_Strep"/>
    <property type="match status" value="1"/>
</dbReference>
<name>A0A0B4S1E4_9FIRM</name>
<feature type="transmembrane region" description="Helical" evidence="1">
    <location>
        <begin position="7"/>
        <end position="31"/>
    </location>
</feature>
<feature type="transmembrane region" description="Helical" evidence="1">
    <location>
        <begin position="163"/>
        <end position="184"/>
    </location>
</feature>
<keyword evidence="1" id="KW-0472">Membrane</keyword>
<dbReference type="NCBIfam" id="TIGR02185">
    <property type="entry name" value="Trep_Strep"/>
    <property type="match status" value="1"/>
</dbReference>
<feature type="transmembrane region" description="Helical" evidence="1">
    <location>
        <begin position="84"/>
        <end position="103"/>
    </location>
</feature>
<dbReference type="EMBL" id="CP009761">
    <property type="protein sequence ID" value="AIZ36657.1"/>
    <property type="molecule type" value="Genomic_DNA"/>
</dbReference>
<dbReference type="Proteomes" id="UP000031386">
    <property type="component" value="Chromosome"/>
</dbReference>
<reference evidence="2 3" key="1">
    <citation type="submission" date="2014-10" db="EMBL/GenBank/DDBJ databases">
        <title>Complete genome sequence of Parvimonas micra KCOM 1535 (= ChDC B708).</title>
        <authorList>
            <person name="Kook J.-K."/>
            <person name="Park S.-N."/>
            <person name="Lim Y.K."/>
            <person name="Roh H."/>
        </authorList>
    </citation>
    <scope>NUCLEOTIDE SEQUENCE [LARGE SCALE GENOMIC DNA]</scope>
    <source>
        <strain evidence="3">KCOM 1535 / ChDC B708</strain>
    </source>
</reference>
<keyword evidence="1" id="KW-0812">Transmembrane</keyword>
<dbReference type="KEGG" id="pmic:NW74_04560"/>
<dbReference type="RefSeq" id="WP_041954084.1">
    <property type="nucleotide sequence ID" value="NZ_CP009761.1"/>
</dbReference>
<proteinExistence type="predicted"/>
<dbReference type="InterPro" id="IPR011733">
    <property type="entry name" value="CHP02185_IM"/>
</dbReference>
<evidence type="ECO:0000313" key="2">
    <source>
        <dbReference type="EMBL" id="AIZ36657.1"/>
    </source>
</evidence>
<evidence type="ECO:0008006" key="4">
    <source>
        <dbReference type="Google" id="ProtNLM"/>
    </source>
</evidence>